<accession>A0A4S4BU83</accession>
<sequence length="199" mass="23483">MSKTYSNQNFYTIYEEELNDLTYHPTGLIDRILHHISRKFSPTIDLKYTIAVPVSDFLRGELFCEDVSEVIEKPFTQTNLISILLDDFLYQAKHRKYLDDLYRELQAEIPQPIEIFHYSGDHEIVQMNNGIQRKKEIVCTIKRKKALRLEIILSDLANIYPEITFNVNDLIQSMYSRFIKKYKNGTLTNELENIVKRLG</sequence>
<dbReference type="Proteomes" id="UP000310334">
    <property type="component" value="Unassembled WGS sequence"/>
</dbReference>
<dbReference type="RefSeq" id="WP_136356251.1">
    <property type="nucleotide sequence ID" value="NZ_CP046266.1"/>
</dbReference>
<evidence type="ECO:0000313" key="1">
    <source>
        <dbReference type="EMBL" id="THF77902.1"/>
    </source>
</evidence>
<organism evidence="1 2">
    <name type="scientific">Metabacillus sediminilitoris</name>
    <dbReference type="NCBI Taxonomy" id="2567941"/>
    <lineage>
        <taxon>Bacteria</taxon>
        <taxon>Bacillati</taxon>
        <taxon>Bacillota</taxon>
        <taxon>Bacilli</taxon>
        <taxon>Bacillales</taxon>
        <taxon>Bacillaceae</taxon>
        <taxon>Metabacillus</taxon>
    </lineage>
</organism>
<dbReference type="AlphaFoldDB" id="A0A4S4BU83"/>
<name>A0A4S4BU83_9BACI</name>
<comment type="caution">
    <text evidence="1">The sequence shown here is derived from an EMBL/GenBank/DDBJ whole genome shotgun (WGS) entry which is preliminary data.</text>
</comment>
<evidence type="ECO:0000313" key="2">
    <source>
        <dbReference type="Proteomes" id="UP000310334"/>
    </source>
</evidence>
<dbReference type="OrthoDB" id="2691320at2"/>
<proteinExistence type="predicted"/>
<dbReference type="EMBL" id="SSNT01000013">
    <property type="protein sequence ID" value="THF77902.1"/>
    <property type="molecule type" value="Genomic_DNA"/>
</dbReference>
<keyword evidence="2" id="KW-1185">Reference proteome</keyword>
<gene>
    <name evidence="1" type="ORF">E6W99_17650</name>
</gene>
<protein>
    <submittedName>
        <fullName evidence="1">Uncharacterized protein</fullName>
    </submittedName>
</protein>
<reference evidence="1 2" key="1">
    <citation type="submission" date="2019-04" db="EMBL/GenBank/DDBJ databases">
        <title>Bacillus sediminilitoris sp. nov., isolated from a tidal flat sediment on the East China Sea.</title>
        <authorList>
            <person name="Wei Y."/>
            <person name="Mao H."/>
            <person name="Fang J."/>
        </authorList>
    </citation>
    <scope>NUCLEOTIDE SEQUENCE [LARGE SCALE GENOMIC DNA]</scope>
    <source>
        <strain evidence="1 2">DSL-17</strain>
    </source>
</reference>